<dbReference type="Pfam" id="PF26639">
    <property type="entry name" value="Het-6_barrel"/>
    <property type="match status" value="1"/>
</dbReference>
<proteinExistence type="predicted"/>
<reference evidence="1 2" key="1">
    <citation type="journal article" date="2016" name="Nat. Commun.">
        <title>Ectomycorrhizal ecology is imprinted in the genome of the dominant symbiotic fungus Cenococcum geophilum.</title>
        <authorList>
            <consortium name="DOE Joint Genome Institute"/>
            <person name="Peter M."/>
            <person name="Kohler A."/>
            <person name="Ohm R.A."/>
            <person name="Kuo A."/>
            <person name="Krutzmann J."/>
            <person name="Morin E."/>
            <person name="Arend M."/>
            <person name="Barry K.W."/>
            <person name="Binder M."/>
            <person name="Choi C."/>
            <person name="Clum A."/>
            <person name="Copeland A."/>
            <person name="Grisel N."/>
            <person name="Haridas S."/>
            <person name="Kipfer T."/>
            <person name="LaButti K."/>
            <person name="Lindquist E."/>
            <person name="Lipzen A."/>
            <person name="Maire R."/>
            <person name="Meier B."/>
            <person name="Mihaltcheva S."/>
            <person name="Molinier V."/>
            <person name="Murat C."/>
            <person name="Poggeler S."/>
            <person name="Quandt C.A."/>
            <person name="Sperisen C."/>
            <person name="Tritt A."/>
            <person name="Tisserant E."/>
            <person name="Crous P.W."/>
            <person name="Henrissat B."/>
            <person name="Nehls U."/>
            <person name="Egli S."/>
            <person name="Spatafora J.W."/>
            <person name="Grigoriev I.V."/>
            <person name="Martin F.M."/>
        </authorList>
    </citation>
    <scope>NUCLEOTIDE SEQUENCE [LARGE SCALE GENOMIC DNA]</scope>
    <source>
        <strain evidence="1 2">CBS 459.81</strain>
    </source>
</reference>
<protein>
    <submittedName>
        <fullName evidence="1">Uncharacterized protein</fullName>
    </submittedName>
</protein>
<dbReference type="Proteomes" id="UP000250266">
    <property type="component" value="Unassembled WGS sequence"/>
</dbReference>
<name>A0A8E2E2K1_9PEZI</name>
<keyword evidence="2" id="KW-1185">Reference proteome</keyword>
<sequence length="125" mass="13906">MGSALTNPRFIAFKNGYYGLEPPTARERDVCCVIFGARTLFIVRAVAGSSGHYEFIEDAYVHGMMKGEIVEMCADGELQEDNTVLIQIFNLLDRCSTRWAESGPPRFILAKCPLPATESYKALVH</sequence>
<accession>A0A8E2E2K1</accession>
<dbReference type="OrthoDB" id="2157530at2759"/>
<gene>
    <name evidence="1" type="ORF">K432DRAFT_396717</name>
</gene>
<evidence type="ECO:0000313" key="2">
    <source>
        <dbReference type="Proteomes" id="UP000250266"/>
    </source>
</evidence>
<dbReference type="AlphaFoldDB" id="A0A8E2E2K1"/>
<organism evidence="1 2">
    <name type="scientific">Lepidopterella palustris CBS 459.81</name>
    <dbReference type="NCBI Taxonomy" id="1314670"/>
    <lineage>
        <taxon>Eukaryota</taxon>
        <taxon>Fungi</taxon>
        <taxon>Dikarya</taxon>
        <taxon>Ascomycota</taxon>
        <taxon>Pezizomycotina</taxon>
        <taxon>Dothideomycetes</taxon>
        <taxon>Pleosporomycetidae</taxon>
        <taxon>Mytilinidiales</taxon>
        <taxon>Argynnaceae</taxon>
        <taxon>Lepidopterella</taxon>
    </lineage>
</organism>
<dbReference type="EMBL" id="KV745242">
    <property type="protein sequence ID" value="OCK76110.1"/>
    <property type="molecule type" value="Genomic_DNA"/>
</dbReference>
<evidence type="ECO:0000313" key="1">
    <source>
        <dbReference type="EMBL" id="OCK76110.1"/>
    </source>
</evidence>